<evidence type="ECO:0000256" key="1">
    <source>
        <dbReference type="SAM" id="MobiDB-lite"/>
    </source>
</evidence>
<accession>A0ABN2S751</accession>
<feature type="compositionally biased region" description="Basic and acidic residues" evidence="1">
    <location>
        <begin position="39"/>
        <end position="48"/>
    </location>
</feature>
<evidence type="ECO:0000313" key="2">
    <source>
        <dbReference type="EMBL" id="GAA1981306.1"/>
    </source>
</evidence>
<gene>
    <name evidence="2" type="ORF">GCM10009799_02990</name>
</gene>
<dbReference type="InterPro" id="IPR046210">
    <property type="entry name" value="DUF6243"/>
</dbReference>
<organism evidence="2 3">
    <name type="scientific">Nocardiopsis rhodophaea</name>
    <dbReference type="NCBI Taxonomy" id="280238"/>
    <lineage>
        <taxon>Bacteria</taxon>
        <taxon>Bacillati</taxon>
        <taxon>Actinomycetota</taxon>
        <taxon>Actinomycetes</taxon>
        <taxon>Streptosporangiales</taxon>
        <taxon>Nocardiopsidaceae</taxon>
        <taxon>Nocardiopsis</taxon>
    </lineage>
</organism>
<evidence type="ECO:0000313" key="3">
    <source>
        <dbReference type="Proteomes" id="UP001501585"/>
    </source>
</evidence>
<dbReference type="RefSeq" id="WP_344159601.1">
    <property type="nucleotide sequence ID" value="NZ_BAAAPC010000001.1"/>
</dbReference>
<name>A0ABN2S751_9ACTN</name>
<sequence>MPRGGNSLLGVGGQRKNVSRAQLRGGDTTKRAGAGRPDPLQHKRDLLRRMQQRSRASGDTKAEKAESEERGSGD</sequence>
<comment type="caution">
    <text evidence="2">The sequence shown here is derived from an EMBL/GenBank/DDBJ whole genome shotgun (WGS) entry which is preliminary data.</text>
</comment>
<proteinExistence type="predicted"/>
<feature type="compositionally biased region" description="Basic and acidic residues" evidence="1">
    <location>
        <begin position="56"/>
        <end position="74"/>
    </location>
</feature>
<keyword evidence="3" id="KW-1185">Reference proteome</keyword>
<dbReference type="Pfam" id="PF19756">
    <property type="entry name" value="DUF6243"/>
    <property type="match status" value="1"/>
</dbReference>
<protein>
    <submittedName>
        <fullName evidence="2">Uncharacterized protein</fullName>
    </submittedName>
</protein>
<feature type="region of interest" description="Disordered" evidence="1">
    <location>
        <begin position="1"/>
        <end position="74"/>
    </location>
</feature>
<dbReference type="EMBL" id="BAAAPC010000001">
    <property type="protein sequence ID" value="GAA1981306.1"/>
    <property type="molecule type" value="Genomic_DNA"/>
</dbReference>
<dbReference type="Proteomes" id="UP001501585">
    <property type="component" value="Unassembled WGS sequence"/>
</dbReference>
<reference evidence="2 3" key="1">
    <citation type="journal article" date="2019" name="Int. J. Syst. Evol. Microbiol.">
        <title>The Global Catalogue of Microorganisms (GCM) 10K type strain sequencing project: providing services to taxonomists for standard genome sequencing and annotation.</title>
        <authorList>
            <consortium name="The Broad Institute Genomics Platform"/>
            <consortium name="The Broad Institute Genome Sequencing Center for Infectious Disease"/>
            <person name="Wu L."/>
            <person name="Ma J."/>
        </authorList>
    </citation>
    <scope>NUCLEOTIDE SEQUENCE [LARGE SCALE GENOMIC DNA]</scope>
    <source>
        <strain evidence="2 3">JCM 15313</strain>
    </source>
</reference>